<dbReference type="Gene3D" id="3.40.50.300">
    <property type="entry name" value="P-loop containing nucleotide triphosphate hydrolases"/>
    <property type="match status" value="1"/>
</dbReference>
<proteinExistence type="predicted"/>
<evidence type="ECO:0008006" key="3">
    <source>
        <dbReference type="Google" id="ProtNLM"/>
    </source>
</evidence>
<name>A0A0A2KSW3_PENIT</name>
<evidence type="ECO:0000313" key="2">
    <source>
        <dbReference type="Proteomes" id="UP000030104"/>
    </source>
</evidence>
<organism evidence="1 2">
    <name type="scientific">Penicillium italicum</name>
    <name type="common">Blue mold</name>
    <dbReference type="NCBI Taxonomy" id="40296"/>
    <lineage>
        <taxon>Eukaryota</taxon>
        <taxon>Fungi</taxon>
        <taxon>Dikarya</taxon>
        <taxon>Ascomycota</taxon>
        <taxon>Pezizomycotina</taxon>
        <taxon>Eurotiomycetes</taxon>
        <taxon>Eurotiomycetidae</taxon>
        <taxon>Eurotiales</taxon>
        <taxon>Aspergillaceae</taxon>
        <taxon>Penicillium</taxon>
    </lineage>
</organism>
<dbReference type="STRING" id="40296.A0A0A2KSW3"/>
<dbReference type="SUPFAM" id="SSF52540">
    <property type="entry name" value="P-loop containing nucleoside triphosphate hydrolases"/>
    <property type="match status" value="1"/>
</dbReference>
<dbReference type="PhylomeDB" id="A0A0A2KSW3"/>
<evidence type="ECO:0000313" key="1">
    <source>
        <dbReference type="EMBL" id="KGO70932.1"/>
    </source>
</evidence>
<dbReference type="OrthoDB" id="347435at2759"/>
<dbReference type="EMBL" id="JQGA01000986">
    <property type="protein sequence ID" value="KGO70932.1"/>
    <property type="molecule type" value="Genomic_DNA"/>
</dbReference>
<comment type="caution">
    <text evidence="1">The sequence shown here is derived from an EMBL/GenBank/DDBJ whole genome shotgun (WGS) entry which is preliminary data.</text>
</comment>
<keyword evidence="2" id="KW-1185">Reference proteome</keyword>
<reference evidence="1 2" key="1">
    <citation type="journal article" date="2015" name="Mol. Plant Microbe Interact.">
        <title>Genome, transcriptome, and functional analyses of Penicillium expansum provide new insights into secondary metabolism and pathogenicity.</title>
        <authorList>
            <person name="Ballester A.R."/>
            <person name="Marcet-Houben M."/>
            <person name="Levin E."/>
            <person name="Sela N."/>
            <person name="Selma-Lazaro C."/>
            <person name="Carmona L."/>
            <person name="Wisniewski M."/>
            <person name="Droby S."/>
            <person name="Gonzalez-Candelas L."/>
            <person name="Gabaldon T."/>
        </authorList>
    </citation>
    <scope>NUCLEOTIDE SEQUENCE [LARGE SCALE GENOMIC DNA]</scope>
    <source>
        <strain evidence="1 2">PHI-1</strain>
    </source>
</reference>
<protein>
    <recommendedName>
        <fullName evidence="3">Uridine/cytidine kinase</fullName>
    </recommendedName>
</protein>
<accession>A0A0A2KSW3</accession>
<dbReference type="AlphaFoldDB" id="A0A0A2KSW3"/>
<dbReference type="OMA" id="FWRSLHP"/>
<dbReference type="HOGENOM" id="CLU_056986_0_0_1"/>
<dbReference type="PANTHER" id="PTHR10285">
    <property type="entry name" value="URIDINE KINASE"/>
    <property type="match status" value="1"/>
</dbReference>
<sequence length="341" mass="38757">MPEIVDDKSQHCIPFLLDRLRVHTERHRDNPDTPPFFIGLNGVQGAGKTVLVSALNDTLRSEPYSLSVVTLSLDDIYLDHTDQVALAQAHPSNPLLQHRGQPSTHDLALGEEVFASLAAERPTAIPQYDKSAFEGQGDRVPKARWKVVNEDGQDKAKVVIFEGWCVGFRAWDDQTLRAKWEAAVHQKENGEYDGRLGHVKFEDVKAVNDALRRYDVLTEWVSSIIGDSATRGFADIGFLFLRSKLDALIHIDAENPRFVYEWRQEQERTLRAAKGTGMTDEQVNHFVDSYYPSYELFTETLREGVFKTTPQNPSASISDWQGRQLCLVVNRNRRVRKVIRI</sequence>
<dbReference type="InterPro" id="IPR027417">
    <property type="entry name" value="P-loop_NTPase"/>
</dbReference>
<dbReference type="Proteomes" id="UP000030104">
    <property type="component" value="Unassembled WGS sequence"/>
</dbReference>
<gene>
    <name evidence="1" type="ORF">PITC_066130</name>
</gene>